<dbReference type="GO" id="GO:0005783">
    <property type="term" value="C:endoplasmic reticulum"/>
    <property type="evidence" value="ECO:0007669"/>
    <property type="project" value="TreeGrafter"/>
</dbReference>
<dbReference type="InterPro" id="IPR011989">
    <property type="entry name" value="ARM-like"/>
</dbReference>
<dbReference type="InterPro" id="IPR016024">
    <property type="entry name" value="ARM-type_fold"/>
</dbReference>
<dbReference type="PANTHER" id="PTHR19316:SF18">
    <property type="entry name" value="HSP70-BINDING PROTEIN 1"/>
    <property type="match status" value="1"/>
</dbReference>
<dbReference type="InterPro" id="IPR050693">
    <property type="entry name" value="Hsp70_NEF-Inhibitors"/>
</dbReference>
<proteinExistence type="predicted"/>
<dbReference type="Gene3D" id="1.25.10.10">
    <property type="entry name" value="Leucine-rich Repeat Variant"/>
    <property type="match status" value="1"/>
</dbReference>
<dbReference type="OrthoDB" id="10250458at2759"/>
<evidence type="ECO:0000313" key="1">
    <source>
        <dbReference type="EMBL" id="RKO86778.1"/>
    </source>
</evidence>
<dbReference type="AlphaFoldDB" id="A0A4P9W703"/>
<organism evidence="1 2">
    <name type="scientific">Blyttiomyces helicus</name>
    <dbReference type="NCBI Taxonomy" id="388810"/>
    <lineage>
        <taxon>Eukaryota</taxon>
        <taxon>Fungi</taxon>
        <taxon>Fungi incertae sedis</taxon>
        <taxon>Chytridiomycota</taxon>
        <taxon>Chytridiomycota incertae sedis</taxon>
        <taxon>Chytridiomycetes</taxon>
        <taxon>Chytridiomycetes incertae sedis</taxon>
        <taxon>Blyttiomyces</taxon>
    </lineage>
</organism>
<dbReference type="GO" id="GO:0000774">
    <property type="term" value="F:adenyl-nucleotide exchange factor activity"/>
    <property type="evidence" value="ECO:0007669"/>
    <property type="project" value="TreeGrafter"/>
</dbReference>
<feature type="non-terminal residue" evidence="1">
    <location>
        <position position="1"/>
    </location>
</feature>
<dbReference type="Proteomes" id="UP000269721">
    <property type="component" value="Unassembled WGS sequence"/>
</dbReference>
<gene>
    <name evidence="1" type="ORF">BDK51DRAFT_52412</name>
</gene>
<name>A0A4P9W703_9FUNG</name>
<dbReference type="EMBL" id="KZ997922">
    <property type="protein sequence ID" value="RKO86778.1"/>
    <property type="molecule type" value="Genomic_DNA"/>
</dbReference>
<evidence type="ECO:0008006" key="3">
    <source>
        <dbReference type="Google" id="ProtNLM"/>
    </source>
</evidence>
<evidence type="ECO:0000313" key="2">
    <source>
        <dbReference type="Proteomes" id="UP000269721"/>
    </source>
</evidence>
<dbReference type="PANTHER" id="PTHR19316">
    <property type="entry name" value="PROTEIN FOLDING REGULATOR"/>
    <property type="match status" value="1"/>
</dbReference>
<protein>
    <recommendedName>
        <fullName evidence="3">Armadillo-type protein</fullName>
    </recommendedName>
</protein>
<dbReference type="SUPFAM" id="SSF48371">
    <property type="entry name" value="ARM repeat"/>
    <property type="match status" value="1"/>
</dbReference>
<sequence>FLEAGGLTPALKALSADPDSEVRSKALHCISSSIRDNAAGFAAFVSQNGFSTLASAIRDGDSVLLRRATFLYRSLLEEDNADVNRAAAAAADGDGVADMAAEMIVAADSDVDLVEKCLQLLISLARVQPSALSAPLRSRLSDSILPSLEHRTDDQVDPALLVAIKAAL</sequence>
<keyword evidence="2" id="KW-1185">Reference proteome</keyword>
<accession>A0A4P9W703</accession>
<reference evidence="2" key="1">
    <citation type="journal article" date="2018" name="Nat. Microbiol.">
        <title>Leveraging single-cell genomics to expand the fungal tree of life.</title>
        <authorList>
            <person name="Ahrendt S.R."/>
            <person name="Quandt C.A."/>
            <person name="Ciobanu D."/>
            <person name="Clum A."/>
            <person name="Salamov A."/>
            <person name="Andreopoulos B."/>
            <person name="Cheng J.F."/>
            <person name="Woyke T."/>
            <person name="Pelin A."/>
            <person name="Henrissat B."/>
            <person name="Reynolds N.K."/>
            <person name="Benny G.L."/>
            <person name="Smith M.E."/>
            <person name="James T.Y."/>
            <person name="Grigoriev I.V."/>
        </authorList>
    </citation>
    <scope>NUCLEOTIDE SEQUENCE [LARGE SCALE GENOMIC DNA]</scope>
</reference>